<gene>
    <name evidence="5" type="ORF">PAC_11555</name>
</gene>
<keyword evidence="6" id="KW-1185">Reference proteome</keyword>
<dbReference type="InterPro" id="IPR001138">
    <property type="entry name" value="Zn2Cys6_DnaBD"/>
</dbReference>
<dbReference type="GO" id="GO:0008270">
    <property type="term" value="F:zinc ion binding"/>
    <property type="evidence" value="ECO:0007669"/>
    <property type="project" value="InterPro"/>
</dbReference>
<name>A0A1L7X9D9_9HELO</name>
<dbReference type="SUPFAM" id="SSF57701">
    <property type="entry name" value="Zn2/Cys6 DNA-binding domain"/>
    <property type="match status" value="1"/>
</dbReference>
<feature type="region of interest" description="Disordered" evidence="3">
    <location>
        <begin position="89"/>
        <end position="129"/>
    </location>
</feature>
<dbReference type="GO" id="GO:0006351">
    <property type="term" value="P:DNA-templated transcription"/>
    <property type="evidence" value="ECO:0007669"/>
    <property type="project" value="InterPro"/>
</dbReference>
<feature type="domain" description="Zn(2)-C6 fungal-type" evidence="4">
    <location>
        <begin position="55"/>
        <end position="85"/>
    </location>
</feature>
<dbReference type="EMBL" id="FJOG01000018">
    <property type="protein sequence ID" value="CZR61658.1"/>
    <property type="molecule type" value="Genomic_DNA"/>
</dbReference>
<evidence type="ECO:0000313" key="6">
    <source>
        <dbReference type="Proteomes" id="UP000184330"/>
    </source>
</evidence>
<dbReference type="PROSITE" id="PS50048">
    <property type="entry name" value="ZN2_CY6_FUNGAL_2"/>
    <property type="match status" value="1"/>
</dbReference>
<dbReference type="GO" id="GO:0000981">
    <property type="term" value="F:DNA-binding transcription factor activity, RNA polymerase II-specific"/>
    <property type="evidence" value="ECO:0007669"/>
    <property type="project" value="InterPro"/>
</dbReference>
<evidence type="ECO:0000259" key="4">
    <source>
        <dbReference type="PROSITE" id="PS50048"/>
    </source>
</evidence>
<dbReference type="Gene3D" id="4.10.240.10">
    <property type="entry name" value="Zn(2)-C6 fungal-type DNA-binding domain"/>
    <property type="match status" value="1"/>
</dbReference>
<evidence type="ECO:0000256" key="1">
    <source>
        <dbReference type="ARBA" id="ARBA00022723"/>
    </source>
</evidence>
<sequence length="596" mass="66771">MESIVQDAYQFYLDPTFSDLDFANLPNFSQMLPEPYHLDNEPPTKRRTRMRAAKACLACRSRHMKCDSVEPKCTRCQLDEKTCVYTKSRRGGSHKVSSPTQDGAKRVFPTTSTVSSGRTPAMDIDQGSLESMNSVPTTDSFVFSDLLDDAASERQGQDLIGSFYVYFHPAHPFCLPRKYLLSRRKTNPSLVEHLIPAMEYIGSVYSGNNDSDQYKHLAHQVLMPEDLPTTGFSVQALLLFALARHCSDEYDIADVCIDKAIDIALTIGMDRREFAALNGDGDAVLEESWRRTWWMLYISDATFAAVGHRANHRLEPIKFKVALPCEDWDYESGKVPCPRTFEEYDSRELNDEEVVFSSMSYLIDAIRIASSTVSTRIAPFSPGGRAILAADAKFVNWFLYLPRCKQEAVKEDGTIDETMFLAHVCINIEKMLLHRPHSVLAFSEIETRSKCTPTADQRQSPDLERSILLHTAKALEATSAAIMLFALPTPMIKHSPTVTCALALAIMAQVSGCNYILKSCDRKKPDDMEKANRRAESYEMGRDRVRLGLGVLKSVMHVWPLARRSVREVAGVSRELLTGDMGEHPSLSDNSSVSSG</sequence>
<dbReference type="CDD" id="cd12148">
    <property type="entry name" value="fungal_TF_MHR"/>
    <property type="match status" value="1"/>
</dbReference>
<dbReference type="CDD" id="cd00067">
    <property type="entry name" value="GAL4"/>
    <property type="match status" value="1"/>
</dbReference>
<dbReference type="OrthoDB" id="2399539at2759"/>
<keyword evidence="2" id="KW-0539">Nucleus</keyword>
<protein>
    <recommendedName>
        <fullName evidence="4">Zn(2)-C6 fungal-type domain-containing protein</fullName>
    </recommendedName>
</protein>
<dbReference type="PANTHER" id="PTHR47431">
    <property type="entry name" value="ZN(II)2CYS6 TRANSCRIPTION FACTOR (EUROFUNG)-RELATED"/>
    <property type="match status" value="1"/>
</dbReference>
<organism evidence="5 6">
    <name type="scientific">Phialocephala subalpina</name>
    <dbReference type="NCBI Taxonomy" id="576137"/>
    <lineage>
        <taxon>Eukaryota</taxon>
        <taxon>Fungi</taxon>
        <taxon>Dikarya</taxon>
        <taxon>Ascomycota</taxon>
        <taxon>Pezizomycotina</taxon>
        <taxon>Leotiomycetes</taxon>
        <taxon>Helotiales</taxon>
        <taxon>Mollisiaceae</taxon>
        <taxon>Phialocephala</taxon>
        <taxon>Phialocephala fortinii species complex</taxon>
    </lineage>
</organism>
<dbReference type="STRING" id="576137.A0A1L7X9D9"/>
<keyword evidence="1" id="KW-0479">Metal-binding</keyword>
<dbReference type="Pfam" id="PF00172">
    <property type="entry name" value="Zn_clus"/>
    <property type="match status" value="1"/>
</dbReference>
<evidence type="ECO:0000313" key="5">
    <source>
        <dbReference type="EMBL" id="CZR61658.1"/>
    </source>
</evidence>
<dbReference type="SMART" id="SM00066">
    <property type="entry name" value="GAL4"/>
    <property type="match status" value="1"/>
</dbReference>
<dbReference type="PANTHER" id="PTHR47431:SF4">
    <property type="entry name" value="ZN(II)2CYS6 TRANSCRIPTION FACTOR (EUROFUNG)"/>
    <property type="match status" value="1"/>
</dbReference>
<dbReference type="Pfam" id="PF04082">
    <property type="entry name" value="Fungal_trans"/>
    <property type="match status" value="1"/>
</dbReference>
<evidence type="ECO:0000256" key="3">
    <source>
        <dbReference type="SAM" id="MobiDB-lite"/>
    </source>
</evidence>
<evidence type="ECO:0000256" key="2">
    <source>
        <dbReference type="ARBA" id="ARBA00023242"/>
    </source>
</evidence>
<dbReference type="Proteomes" id="UP000184330">
    <property type="component" value="Unassembled WGS sequence"/>
</dbReference>
<feature type="compositionally biased region" description="Polar residues" evidence="3">
    <location>
        <begin position="109"/>
        <end position="118"/>
    </location>
</feature>
<dbReference type="AlphaFoldDB" id="A0A1L7X9D9"/>
<accession>A0A1L7X9D9</accession>
<dbReference type="InterPro" id="IPR007219">
    <property type="entry name" value="XnlR_reg_dom"/>
</dbReference>
<proteinExistence type="predicted"/>
<dbReference type="PROSITE" id="PS00463">
    <property type="entry name" value="ZN2_CY6_FUNGAL_1"/>
    <property type="match status" value="1"/>
</dbReference>
<reference evidence="5 6" key="1">
    <citation type="submission" date="2016-03" db="EMBL/GenBank/DDBJ databases">
        <authorList>
            <person name="Ploux O."/>
        </authorList>
    </citation>
    <scope>NUCLEOTIDE SEQUENCE [LARGE SCALE GENOMIC DNA]</scope>
    <source>
        <strain evidence="5 6">UAMH 11012</strain>
    </source>
</reference>
<dbReference type="InterPro" id="IPR036864">
    <property type="entry name" value="Zn2-C6_fun-type_DNA-bd_sf"/>
</dbReference>
<dbReference type="GO" id="GO:0003677">
    <property type="term" value="F:DNA binding"/>
    <property type="evidence" value="ECO:0007669"/>
    <property type="project" value="InterPro"/>
</dbReference>